<dbReference type="PROSITE" id="PS52035">
    <property type="entry name" value="PEPTIDASE_M14"/>
    <property type="match status" value="1"/>
</dbReference>
<dbReference type="InterPro" id="IPR000834">
    <property type="entry name" value="Peptidase_M14"/>
</dbReference>
<comment type="cofactor">
    <cofactor evidence="1">
        <name>Zn(2+)</name>
        <dbReference type="ChEBI" id="CHEBI:29105"/>
    </cofactor>
</comment>
<accession>A0ABP1G998</accession>
<evidence type="ECO:0000313" key="7">
    <source>
        <dbReference type="EMBL" id="CAL5228382.1"/>
    </source>
</evidence>
<reference evidence="7 8" key="1">
    <citation type="submission" date="2024-06" db="EMBL/GenBank/DDBJ databases">
        <authorList>
            <person name="Kraege A."/>
            <person name="Thomma B."/>
        </authorList>
    </citation>
    <scope>NUCLEOTIDE SEQUENCE [LARGE SCALE GENOMIC DNA]</scope>
</reference>
<dbReference type="PANTHER" id="PTHR11705">
    <property type="entry name" value="PROTEASE FAMILY M14 CARBOXYPEPTIDASE A,B"/>
    <property type="match status" value="1"/>
</dbReference>
<keyword evidence="4" id="KW-0812">Transmembrane</keyword>
<feature type="signal peptide" evidence="5">
    <location>
        <begin position="1"/>
        <end position="26"/>
    </location>
</feature>
<dbReference type="CDD" id="cd06227">
    <property type="entry name" value="M14-CPA-like"/>
    <property type="match status" value="1"/>
</dbReference>
<dbReference type="Proteomes" id="UP001497392">
    <property type="component" value="Unassembled WGS sequence"/>
</dbReference>
<dbReference type="SUPFAM" id="SSF53187">
    <property type="entry name" value="Zn-dependent exopeptidases"/>
    <property type="match status" value="1"/>
</dbReference>
<gene>
    <name evidence="7" type="primary">g11505</name>
    <name evidence="7" type="ORF">VP750_LOCUS10288</name>
</gene>
<dbReference type="EMBL" id="CAXHTA020000018">
    <property type="protein sequence ID" value="CAL5228382.1"/>
    <property type="molecule type" value="Genomic_DNA"/>
</dbReference>
<evidence type="ECO:0000256" key="1">
    <source>
        <dbReference type="ARBA" id="ARBA00001947"/>
    </source>
</evidence>
<dbReference type="Gene3D" id="3.40.630.10">
    <property type="entry name" value="Zn peptidases"/>
    <property type="match status" value="1"/>
</dbReference>
<protein>
    <submittedName>
        <fullName evidence="7">G11505 protein</fullName>
    </submittedName>
</protein>
<sequence>MVHTKHGSSALYTVLLGLCFLALASANEEQIQLAQPDFAIYHTKEQILEEVDNIAKANPHIMKAKNIEYGDESAENPYRANMKVVTVEPGGHTHDHSRKIRLLLNYGEHGRELITVEVALRLLQTLADPSAELQLAEKLHGAGRPDLQATLHNTIFKIIPMENERGREMVEAGALCERKNGRGVDTNRNWEVHWGFKEKDYDPSEEFPGEKPFSEPEAAALLALATQFKPHVWMNVHSGMEALFMPYDHLASIPKGKTAQATLEVLEKMNNISCGGRCAVGSGGKSVGYLAHGTATDYMYDRLNVPLSLTWEIYGDTEATFNDCFRMFNPTTREKFEEVVANWANAIFALLELLPMHPAIPKPRNLGRKVEVGAVLPKAVQAVQDAKVERKLGSAMHMSMHSNMTDSARIGAQLFGIPQARKGLVGGVCVIAVLCVGLVIMLRGYSTGKKGRRRRLQSV</sequence>
<evidence type="ECO:0000259" key="6">
    <source>
        <dbReference type="PROSITE" id="PS52035"/>
    </source>
</evidence>
<keyword evidence="4" id="KW-0472">Membrane</keyword>
<feature type="domain" description="Peptidase M14" evidence="6">
    <location>
        <begin position="40"/>
        <end position="354"/>
    </location>
</feature>
<evidence type="ECO:0000313" key="8">
    <source>
        <dbReference type="Proteomes" id="UP001497392"/>
    </source>
</evidence>
<keyword evidence="8" id="KW-1185">Reference proteome</keyword>
<organism evidence="7 8">
    <name type="scientific">Coccomyxa viridis</name>
    <dbReference type="NCBI Taxonomy" id="1274662"/>
    <lineage>
        <taxon>Eukaryota</taxon>
        <taxon>Viridiplantae</taxon>
        <taxon>Chlorophyta</taxon>
        <taxon>core chlorophytes</taxon>
        <taxon>Trebouxiophyceae</taxon>
        <taxon>Trebouxiophyceae incertae sedis</taxon>
        <taxon>Coccomyxaceae</taxon>
        <taxon>Coccomyxa</taxon>
    </lineage>
</organism>
<evidence type="ECO:0000256" key="4">
    <source>
        <dbReference type="SAM" id="Phobius"/>
    </source>
</evidence>
<name>A0ABP1G998_9CHLO</name>
<evidence type="ECO:0000256" key="5">
    <source>
        <dbReference type="SAM" id="SignalP"/>
    </source>
</evidence>
<feature type="active site" description="Proton donor/acceptor" evidence="3">
    <location>
        <position position="312"/>
    </location>
</feature>
<evidence type="ECO:0000256" key="3">
    <source>
        <dbReference type="PROSITE-ProRule" id="PRU01379"/>
    </source>
</evidence>
<comment type="similarity">
    <text evidence="2 3">Belongs to the peptidase M14 family.</text>
</comment>
<dbReference type="Pfam" id="PF00246">
    <property type="entry name" value="Peptidase_M14"/>
    <property type="match status" value="1"/>
</dbReference>
<comment type="caution">
    <text evidence="7">The sequence shown here is derived from an EMBL/GenBank/DDBJ whole genome shotgun (WGS) entry which is preliminary data.</text>
</comment>
<dbReference type="SMART" id="SM00631">
    <property type="entry name" value="Zn_pept"/>
    <property type="match status" value="1"/>
</dbReference>
<keyword evidence="4" id="KW-1133">Transmembrane helix</keyword>
<proteinExistence type="inferred from homology"/>
<feature type="transmembrane region" description="Helical" evidence="4">
    <location>
        <begin position="424"/>
        <end position="445"/>
    </location>
</feature>
<dbReference type="InterPro" id="IPR034269">
    <property type="entry name" value="At5g42320_M14_CPD"/>
</dbReference>
<dbReference type="PANTHER" id="PTHR11705:SF119">
    <property type="entry name" value="OS02G0119300 PROTEIN"/>
    <property type="match status" value="1"/>
</dbReference>
<keyword evidence="5" id="KW-0732">Signal</keyword>
<feature type="chain" id="PRO_5047047505" evidence="5">
    <location>
        <begin position="27"/>
        <end position="459"/>
    </location>
</feature>
<evidence type="ECO:0000256" key="2">
    <source>
        <dbReference type="ARBA" id="ARBA00005988"/>
    </source>
</evidence>